<evidence type="ECO:0000256" key="2">
    <source>
        <dbReference type="ARBA" id="ARBA00022448"/>
    </source>
</evidence>
<dbReference type="Pfam" id="PF07690">
    <property type="entry name" value="MFS_1"/>
    <property type="match status" value="1"/>
</dbReference>
<keyword evidence="3" id="KW-1003">Cell membrane</keyword>
<feature type="transmembrane region" description="Helical" evidence="7">
    <location>
        <begin position="118"/>
        <end position="138"/>
    </location>
</feature>
<feature type="transmembrane region" description="Helical" evidence="7">
    <location>
        <begin position="367"/>
        <end position="391"/>
    </location>
</feature>
<dbReference type="InterPro" id="IPR011701">
    <property type="entry name" value="MFS"/>
</dbReference>
<comment type="caution">
    <text evidence="9">The sequence shown here is derived from an EMBL/GenBank/DDBJ whole genome shotgun (WGS) entry which is preliminary data.</text>
</comment>
<feature type="transmembrane region" description="Helical" evidence="7">
    <location>
        <begin position="454"/>
        <end position="472"/>
    </location>
</feature>
<dbReference type="Gene3D" id="1.20.1720.10">
    <property type="entry name" value="Multidrug resistance protein D"/>
    <property type="match status" value="1"/>
</dbReference>
<dbReference type="AlphaFoldDB" id="A0A2U1SVY6"/>
<evidence type="ECO:0000256" key="7">
    <source>
        <dbReference type="SAM" id="Phobius"/>
    </source>
</evidence>
<evidence type="ECO:0000256" key="6">
    <source>
        <dbReference type="ARBA" id="ARBA00023136"/>
    </source>
</evidence>
<evidence type="ECO:0000256" key="1">
    <source>
        <dbReference type="ARBA" id="ARBA00004651"/>
    </source>
</evidence>
<accession>A0A2U1SVY6</accession>
<evidence type="ECO:0000313" key="10">
    <source>
        <dbReference type="Proteomes" id="UP000245137"/>
    </source>
</evidence>
<feature type="transmembrane region" description="Helical" evidence="7">
    <location>
        <begin position="145"/>
        <end position="166"/>
    </location>
</feature>
<keyword evidence="4 7" id="KW-0812">Transmembrane</keyword>
<feature type="transmembrane region" description="Helical" evidence="7">
    <location>
        <begin position="412"/>
        <end position="434"/>
    </location>
</feature>
<evidence type="ECO:0000256" key="4">
    <source>
        <dbReference type="ARBA" id="ARBA00022692"/>
    </source>
</evidence>
<dbReference type="Gene3D" id="1.20.1250.20">
    <property type="entry name" value="MFS general substrate transporter like domains"/>
    <property type="match status" value="1"/>
</dbReference>
<feature type="transmembrane region" description="Helical" evidence="7">
    <location>
        <begin position="21"/>
        <end position="43"/>
    </location>
</feature>
<dbReference type="OrthoDB" id="9812221at2"/>
<dbReference type="SUPFAM" id="SSF103473">
    <property type="entry name" value="MFS general substrate transporter"/>
    <property type="match status" value="1"/>
</dbReference>
<evidence type="ECO:0000256" key="5">
    <source>
        <dbReference type="ARBA" id="ARBA00022989"/>
    </source>
</evidence>
<feature type="transmembrane region" description="Helical" evidence="7">
    <location>
        <begin position="341"/>
        <end position="361"/>
    </location>
</feature>
<feature type="transmembrane region" description="Helical" evidence="7">
    <location>
        <begin position="87"/>
        <end position="112"/>
    </location>
</feature>
<evidence type="ECO:0000256" key="3">
    <source>
        <dbReference type="ARBA" id="ARBA00022475"/>
    </source>
</evidence>
<dbReference type="InterPro" id="IPR020846">
    <property type="entry name" value="MFS_dom"/>
</dbReference>
<dbReference type="InterPro" id="IPR036259">
    <property type="entry name" value="MFS_trans_sf"/>
</dbReference>
<dbReference type="GO" id="GO:0005886">
    <property type="term" value="C:plasma membrane"/>
    <property type="evidence" value="ECO:0007669"/>
    <property type="project" value="UniProtKB-SubCell"/>
</dbReference>
<evidence type="ECO:0000259" key="8">
    <source>
        <dbReference type="PROSITE" id="PS50850"/>
    </source>
</evidence>
<feature type="transmembrane region" description="Helical" evidence="7">
    <location>
        <begin position="206"/>
        <end position="227"/>
    </location>
</feature>
<gene>
    <name evidence="9" type="ORF">C5689_01310</name>
</gene>
<dbReference type="PANTHER" id="PTHR23501">
    <property type="entry name" value="MAJOR FACILITATOR SUPERFAMILY"/>
    <property type="match status" value="1"/>
</dbReference>
<keyword evidence="6 7" id="KW-0472">Membrane</keyword>
<dbReference type="FunFam" id="1.20.1720.10:FF:000004">
    <property type="entry name" value="EmrB/QacA family drug resistance transporter"/>
    <property type="match status" value="1"/>
</dbReference>
<feature type="transmembrane region" description="Helical" evidence="7">
    <location>
        <begin position="55"/>
        <end position="75"/>
    </location>
</feature>
<dbReference type="EMBL" id="PUIV01000001">
    <property type="protein sequence ID" value="PWB95768.1"/>
    <property type="molecule type" value="Genomic_DNA"/>
</dbReference>
<dbReference type="PRINTS" id="PR01036">
    <property type="entry name" value="TCRTETB"/>
</dbReference>
<dbReference type="PANTHER" id="PTHR23501:SF197">
    <property type="entry name" value="COMD"/>
    <property type="match status" value="1"/>
</dbReference>
<organism evidence="9 10">
    <name type="scientific">Methylosinus sporium</name>
    <dbReference type="NCBI Taxonomy" id="428"/>
    <lineage>
        <taxon>Bacteria</taxon>
        <taxon>Pseudomonadati</taxon>
        <taxon>Pseudomonadota</taxon>
        <taxon>Alphaproteobacteria</taxon>
        <taxon>Hyphomicrobiales</taxon>
        <taxon>Methylocystaceae</taxon>
        <taxon>Methylosinus</taxon>
    </lineage>
</organism>
<feature type="transmembrane region" description="Helical" evidence="7">
    <location>
        <begin position="239"/>
        <end position="257"/>
    </location>
</feature>
<reference evidence="9 10" key="1">
    <citation type="journal article" date="2018" name="Appl. Microbiol. Biotechnol.">
        <title>Co-cultivation of the strictly anaerobic methanogen Methanosarcina barkeri with aerobic methanotrophs in an oxygen-limited membrane bioreactor.</title>
        <authorList>
            <person name="In 't Zandt M.H."/>
            <person name="van den Bosch T.J.M."/>
            <person name="Rijkers R."/>
            <person name="van Kessel M.A.H.J."/>
            <person name="Jetten M.S.M."/>
            <person name="Welte C.U."/>
        </authorList>
    </citation>
    <scope>NUCLEOTIDE SEQUENCE [LARGE SCALE GENOMIC DNA]</scope>
    <source>
        <strain evidence="9 10">DSM 17706</strain>
    </source>
</reference>
<feature type="transmembrane region" description="Helical" evidence="7">
    <location>
        <begin position="172"/>
        <end position="194"/>
    </location>
</feature>
<keyword evidence="5 7" id="KW-1133">Transmembrane helix</keyword>
<proteinExistence type="predicted"/>
<sequence>MNKPAAGFSHADLSRGEMLQIMIGLGLAMLLSALDQTIVATALPTIGQDLGDFEHLPWIVTAYLVAATALTPLYGKLADIHGVRVMLLIGIFTFVLGSIACAVSPSLTWLAIARAAQGAGGGALIALAQTIIADLVSVRERGRALAYFSVVFAGASVGGPILGGVFAEYLHWSLIFWINLPLGLAAFFMTYFKLARLPLRRHPHRVDIGGAALLIIASVASLLALSWGGVRYPWGSPPILALIATALAGWAIFAWRTKTAEEPLIPLAVLADDVIRNAILAGGFGLGTFVALTMYMPIYFEGALRLSADQSGLALIPLTVATVTGAALSGRLLSRLRHYKAAPLTALALAFVALLIARQFLADLPLAALDALLAIVGFGVGAMLPVTTVCVQSAAPGHNLGTATAVMQFSRQLGAALIVAIMGAIVIGAGHGALAAEVATGAGVEALRETFRTAFLIGALFIALCFFFLARMEERDLRRER</sequence>
<evidence type="ECO:0000313" key="9">
    <source>
        <dbReference type="EMBL" id="PWB95768.1"/>
    </source>
</evidence>
<comment type="subcellular location">
    <subcellularLocation>
        <location evidence="1">Cell membrane</location>
        <topology evidence="1">Multi-pass membrane protein</topology>
    </subcellularLocation>
</comment>
<dbReference type="Proteomes" id="UP000245137">
    <property type="component" value="Unassembled WGS sequence"/>
</dbReference>
<feature type="transmembrane region" description="Helical" evidence="7">
    <location>
        <begin position="278"/>
        <end position="300"/>
    </location>
</feature>
<dbReference type="GO" id="GO:0022857">
    <property type="term" value="F:transmembrane transporter activity"/>
    <property type="evidence" value="ECO:0007669"/>
    <property type="project" value="InterPro"/>
</dbReference>
<feature type="transmembrane region" description="Helical" evidence="7">
    <location>
        <begin position="312"/>
        <end position="329"/>
    </location>
</feature>
<dbReference type="PROSITE" id="PS50850">
    <property type="entry name" value="MFS"/>
    <property type="match status" value="1"/>
</dbReference>
<dbReference type="RefSeq" id="WP_108915444.1">
    <property type="nucleotide sequence ID" value="NZ_BGJY01000001.1"/>
</dbReference>
<keyword evidence="2" id="KW-0813">Transport</keyword>
<name>A0A2U1SVY6_METSR</name>
<protein>
    <submittedName>
        <fullName evidence="9">MFS transporter</fullName>
    </submittedName>
</protein>
<keyword evidence="10" id="KW-1185">Reference proteome</keyword>
<feature type="domain" description="Major facilitator superfamily (MFS) profile" evidence="8">
    <location>
        <begin position="21"/>
        <end position="477"/>
    </location>
</feature>